<dbReference type="STRING" id="1367477.N288_08175"/>
<evidence type="ECO:0000256" key="3">
    <source>
        <dbReference type="ARBA" id="ARBA00022475"/>
    </source>
</evidence>
<name>U5L803_9BACI</name>
<keyword evidence="5 7" id="KW-1133">Transmembrane helix</keyword>
<organism evidence="9 10">
    <name type="scientific">Bacillus infantis NRRL B-14911</name>
    <dbReference type="NCBI Taxonomy" id="1367477"/>
    <lineage>
        <taxon>Bacteria</taxon>
        <taxon>Bacillati</taxon>
        <taxon>Bacillota</taxon>
        <taxon>Bacilli</taxon>
        <taxon>Bacillales</taxon>
        <taxon>Bacillaceae</taxon>
        <taxon>Bacillus</taxon>
    </lineage>
</organism>
<evidence type="ECO:0000313" key="10">
    <source>
        <dbReference type="Proteomes" id="UP000017805"/>
    </source>
</evidence>
<proteinExistence type="inferred from homology"/>
<evidence type="ECO:0000313" key="9">
    <source>
        <dbReference type="EMBL" id="AGX03560.1"/>
    </source>
</evidence>
<feature type="transmembrane region" description="Helical" evidence="7">
    <location>
        <begin position="185"/>
        <end position="203"/>
    </location>
</feature>
<accession>U5L803</accession>
<feature type="transmembrane region" description="Helical" evidence="7">
    <location>
        <begin position="36"/>
        <end position="59"/>
    </location>
</feature>
<keyword evidence="10" id="KW-1185">Reference proteome</keyword>
<gene>
    <name evidence="9" type="ORF">N288_08175</name>
</gene>
<dbReference type="EMBL" id="CP006643">
    <property type="protein sequence ID" value="AGX03560.1"/>
    <property type="molecule type" value="Genomic_DNA"/>
</dbReference>
<dbReference type="GO" id="GO:0005886">
    <property type="term" value="C:plasma membrane"/>
    <property type="evidence" value="ECO:0007669"/>
    <property type="project" value="UniProtKB-SubCell"/>
</dbReference>
<dbReference type="KEGG" id="bif:N288_08175"/>
<keyword evidence="4 7" id="KW-0812">Transmembrane</keyword>
<evidence type="ECO:0000256" key="2">
    <source>
        <dbReference type="ARBA" id="ARBA00022448"/>
    </source>
</evidence>
<dbReference type="Pfam" id="PF00528">
    <property type="entry name" value="BPD_transp_1"/>
    <property type="match status" value="1"/>
</dbReference>
<feature type="transmembrane region" description="Helical" evidence="7">
    <location>
        <begin position="100"/>
        <end position="121"/>
    </location>
</feature>
<dbReference type="PANTHER" id="PTHR30193">
    <property type="entry name" value="ABC TRANSPORTER PERMEASE PROTEIN"/>
    <property type="match status" value="1"/>
</dbReference>
<evidence type="ECO:0000256" key="1">
    <source>
        <dbReference type="ARBA" id="ARBA00004651"/>
    </source>
</evidence>
<keyword evidence="3" id="KW-1003">Cell membrane</keyword>
<reference evidence="9 10" key="1">
    <citation type="submission" date="2013-07" db="EMBL/GenBank/DDBJ databases">
        <title>Complete genome sequence of Bacillus infantis NRRL B-14911 that has potential to induce cardiac disease by antigenic mimicry.</title>
        <authorList>
            <person name="Massilamany C."/>
            <person name="Smith T.P.L."/>
            <person name="Loy J.D."/>
            <person name="Barletta R."/>
            <person name="Reddy J."/>
        </authorList>
    </citation>
    <scope>NUCLEOTIDE SEQUENCE [LARGE SCALE GENOMIC DNA]</scope>
    <source>
        <strain evidence="9 10">NRRL B-14911</strain>
    </source>
</reference>
<evidence type="ECO:0000256" key="4">
    <source>
        <dbReference type="ARBA" id="ARBA00022692"/>
    </source>
</evidence>
<keyword evidence="2 7" id="KW-0813">Transport</keyword>
<feature type="domain" description="ABC transmembrane type-1" evidence="8">
    <location>
        <begin position="96"/>
        <end position="310"/>
    </location>
</feature>
<dbReference type="PANTHER" id="PTHR30193:SF1">
    <property type="entry name" value="ABC TRANSPORTER PERMEASE PROTEIN YESP-RELATED"/>
    <property type="match status" value="1"/>
</dbReference>
<dbReference type="Gene3D" id="1.10.3720.10">
    <property type="entry name" value="MetI-like"/>
    <property type="match status" value="1"/>
</dbReference>
<evidence type="ECO:0000256" key="5">
    <source>
        <dbReference type="ARBA" id="ARBA00022989"/>
    </source>
</evidence>
<dbReference type="OrthoDB" id="9788108at2"/>
<dbReference type="HOGENOM" id="CLU_016047_0_2_9"/>
<dbReference type="CDD" id="cd06261">
    <property type="entry name" value="TM_PBP2"/>
    <property type="match status" value="1"/>
</dbReference>
<dbReference type="Proteomes" id="UP000017805">
    <property type="component" value="Chromosome"/>
</dbReference>
<dbReference type="PATRIC" id="fig|1367477.3.peg.1561"/>
<feature type="transmembrane region" description="Helical" evidence="7">
    <location>
        <begin position="133"/>
        <end position="150"/>
    </location>
</feature>
<dbReference type="AlphaFoldDB" id="U5L803"/>
<sequence>MKSYDSTIAQNEANSMGKEKAKSEPKRLSRKAKDNLFGYLFISPWIIGFLGLTLGPLLFSLFASFTDYNITSRMNFIGLDNFKRMFTIDDLFKTSLWNTIYYVLFSVPLTTAGAILLAVLLNQRVKGMKFFRTVYYLPAILSGVAVYFLWMQLLSPSTGLVNTFLAWFDIEGPAWLFDPEWTKPALLLMKMWSVGGGMLLYLASLQGVSAQMYEAADLDGASSFQKFFHITLPMISPIIFFDVITSTIGSFQIFQEAYVMTENGDGGPGNSLLFYNLHMWNNAFEIFDMGYASAMAWLLFLIVMVLTVINLTLGKKWVHYEGGDNK</sequence>
<comment type="similarity">
    <text evidence="7">Belongs to the binding-protein-dependent transport system permease family.</text>
</comment>
<dbReference type="InterPro" id="IPR000515">
    <property type="entry name" value="MetI-like"/>
</dbReference>
<dbReference type="SUPFAM" id="SSF161098">
    <property type="entry name" value="MetI-like"/>
    <property type="match status" value="1"/>
</dbReference>
<dbReference type="PROSITE" id="PS50928">
    <property type="entry name" value="ABC_TM1"/>
    <property type="match status" value="1"/>
</dbReference>
<feature type="transmembrane region" description="Helical" evidence="7">
    <location>
        <begin position="232"/>
        <end position="254"/>
    </location>
</feature>
<evidence type="ECO:0000259" key="8">
    <source>
        <dbReference type="PROSITE" id="PS50928"/>
    </source>
</evidence>
<dbReference type="InterPro" id="IPR035906">
    <property type="entry name" value="MetI-like_sf"/>
</dbReference>
<dbReference type="RefSeq" id="WP_022543631.1">
    <property type="nucleotide sequence ID" value="NC_022524.1"/>
</dbReference>
<evidence type="ECO:0000256" key="7">
    <source>
        <dbReference type="RuleBase" id="RU363032"/>
    </source>
</evidence>
<dbReference type="GO" id="GO:0055085">
    <property type="term" value="P:transmembrane transport"/>
    <property type="evidence" value="ECO:0007669"/>
    <property type="project" value="InterPro"/>
</dbReference>
<comment type="subcellular location">
    <subcellularLocation>
        <location evidence="1 7">Cell membrane</location>
        <topology evidence="1 7">Multi-pass membrane protein</topology>
    </subcellularLocation>
</comment>
<keyword evidence="6 7" id="KW-0472">Membrane</keyword>
<feature type="transmembrane region" description="Helical" evidence="7">
    <location>
        <begin position="289"/>
        <end position="313"/>
    </location>
</feature>
<dbReference type="InterPro" id="IPR051393">
    <property type="entry name" value="ABC_transporter_permease"/>
</dbReference>
<evidence type="ECO:0000256" key="6">
    <source>
        <dbReference type="ARBA" id="ARBA00023136"/>
    </source>
</evidence>
<protein>
    <submittedName>
        <fullName evidence="9">Spermidine/putrescine ABC transporter permease</fullName>
    </submittedName>
</protein>